<dbReference type="STRING" id="1077974.GOEFS_015_00090"/>
<evidence type="ECO:0000313" key="3">
    <source>
        <dbReference type="Proteomes" id="UP000035034"/>
    </source>
</evidence>
<evidence type="ECO:0000259" key="1">
    <source>
        <dbReference type="Pfam" id="PF13482"/>
    </source>
</evidence>
<feature type="domain" description="YprB ribonuclease H-like" evidence="1">
    <location>
        <begin position="454"/>
        <end position="537"/>
    </location>
</feature>
<dbReference type="InterPro" id="IPR019993">
    <property type="entry name" value="RecB_nuclease_TM0106_put"/>
</dbReference>
<dbReference type="Proteomes" id="UP000035034">
    <property type="component" value="Unassembled WGS sequence"/>
</dbReference>
<proteinExistence type="predicted"/>
<dbReference type="EMBL" id="BAEH01000015">
    <property type="protein sequence ID" value="GAB16812.1"/>
    <property type="molecule type" value="Genomic_DNA"/>
</dbReference>
<accession>H0QVK6</accession>
<name>H0QVK6_9ACTN</name>
<protein>
    <recommendedName>
        <fullName evidence="1">YprB ribonuclease H-like domain-containing protein</fullName>
    </recommendedName>
</protein>
<dbReference type="eggNOG" id="COG2251">
    <property type="taxonomic scope" value="Bacteria"/>
</dbReference>
<reference evidence="2 3" key="1">
    <citation type="submission" date="2011-12" db="EMBL/GenBank/DDBJ databases">
        <title>Whole genome shotgun sequence of Gordonia effusa NBRC 100432.</title>
        <authorList>
            <person name="Yoshida I."/>
            <person name="Takarada H."/>
            <person name="Hosoyama A."/>
            <person name="Tsuchikane K."/>
            <person name="Katsumata H."/>
            <person name="Yamazaki S."/>
            <person name="Fujita N."/>
        </authorList>
    </citation>
    <scope>NUCLEOTIDE SEQUENCE [LARGE SCALE GENOMIC DNA]</scope>
    <source>
        <strain evidence="2 3">NBRC 100432</strain>
    </source>
</reference>
<dbReference type="Pfam" id="PF13482">
    <property type="entry name" value="RNase_H_2"/>
    <property type="match status" value="1"/>
</dbReference>
<dbReference type="InterPro" id="IPR038720">
    <property type="entry name" value="YprB_RNase_H-like_dom"/>
</dbReference>
<dbReference type="RefSeq" id="WP_007316150.1">
    <property type="nucleotide sequence ID" value="NZ_BAEH01000015.1"/>
</dbReference>
<comment type="caution">
    <text evidence="2">The sequence shown here is derived from an EMBL/GenBank/DDBJ whole genome shotgun (WGS) entry which is preliminary data.</text>
</comment>
<dbReference type="AlphaFoldDB" id="H0QVK6"/>
<organism evidence="2 3">
    <name type="scientific">Gordonia effusa NBRC 100432</name>
    <dbReference type="NCBI Taxonomy" id="1077974"/>
    <lineage>
        <taxon>Bacteria</taxon>
        <taxon>Bacillati</taxon>
        <taxon>Actinomycetota</taxon>
        <taxon>Actinomycetes</taxon>
        <taxon>Mycobacteriales</taxon>
        <taxon>Gordoniaceae</taxon>
        <taxon>Gordonia</taxon>
    </lineage>
</organism>
<keyword evidence="3" id="KW-1185">Reference proteome</keyword>
<dbReference type="NCBIfam" id="TIGR03491">
    <property type="entry name" value="TM0106 family RecB-like putative nuclease"/>
    <property type="match status" value="1"/>
</dbReference>
<evidence type="ECO:0000313" key="2">
    <source>
        <dbReference type="EMBL" id="GAB16812.1"/>
    </source>
</evidence>
<gene>
    <name evidence="2" type="ORF">GOEFS_015_00090</name>
</gene>
<sequence length="571" mass="63558">MAAGVSRAAVTEGGRVGSPVLGARDLTGCEHRVALDFAAKFDDALPTQEQSTPDVAQRIRAATEHRGKVRELLRAIHSDQPADTFVMVDTAAPRSERIDATYRATSSAARWIADAALRTDPTAGRRGHSELLVHDGVGYVPVIVVNHRVSYPVTSDVEDPQRPGIVTSPLWGWLPTVDQTRGSRNNKRDQMRLTHLYRMLQRDGIAGQARGGVIGLDVDCIVVYDLDSLLDGYDENLERRRRIAAQQIATRPSRIGECRGCHWWGRCEPELVARRDVSLVVNGAQAKVLADNGIETIDQLAQETAAPDDFKGSFEEAVVFAQCWLTETQLVRRHDDVVVWRADVEVDVDMESFGEDGAYLWGTLLTDNTIGQVQPYRPFVTWQPLPTVDEARSFAEFWQWLMTIRNMAHAQGKTFAAYCYSEQAENRWLRGSADRFAGLPGIPSRAKVDAFIASDEWVDIFAAVGRNFLSPTGKGLKRVAPIAGFRWRDDDAGGAASMDWYRHAVGIDELIDVSQRQRLLEYNEDDVQATKVLREWMDGVAESTVPTVAELRVKYLRARRGDSVEEPATAE</sequence>